<evidence type="ECO:0000313" key="1">
    <source>
        <dbReference type="EMBL" id="CAB4268959.1"/>
    </source>
</evidence>
<sequence>MVHSYFFFKEKLIQMQRGDEWPSGPDKKPMPVSKGQYQNTSLHMPFPVPDDIGKTCLGFCYGTPHTQRGVDSYGLDRNSTAHPQTYGQTKVTNRTLGNRLGTFAKKGRSNGILHRWGSLTIVLFILPHENHPCHCYTLVPSIWLTWSAFKSPKDCVAAEIWLNHVQTMREEVKGQAREH</sequence>
<reference evidence="1 2" key="1">
    <citation type="submission" date="2020-05" db="EMBL/GenBank/DDBJ databases">
        <authorList>
            <person name="Campoy J."/>
            <person name="Schneeberger K."/>
            <person name="Spophaly S."/>
        </authorList>
    </citation>
    <scope>NUCLEOTIDE SEQUENCE [LARGE SCALE GENOMIC DNA]</scope>
    <source>
        <strain evidence="1">PruArmRojPasFocal</strain>
    </source>
</reference>
<organism evidence="1 2">
    <name type="scientific">Prunus armeniaca</name>
    <name type="common">Apricot</name>
    <name type="synonym">Armeniaca vulgaris</name>
    <dbReference type="NCBI Taxonomy" id="36596"/>
    <lineage>
        <taxon>Eukaryota</taxon>
        <taxon>Viridiplantae</taxon>
        <taxon>Streptophyta</taxon>
        <taxon>Embryophyta</taxon>
        <taxon>Tracheophyta</taxon>
        <taxon>Spermatophyta</taxon>
        <taxon>Magnoliopsida</taxon>
        <taxon>eudicotyledons</taxon>
        <taxon>Gunneridae</taxon>
        <taxon>Pentapetalae</taxon>
        <taxon>rosids</taxon>
        <taxon>fabids</taxon>
        <taxon>Rosales</taxon>
        <taxon>Rosaceae</taxon>
        <taxon>Amygdaloideae</taxon>
        <taxon>Amygdaleae</taxon>
        <taxon>Prunus</taxon>
    </lineage>
</organism>
<dbReference type="EMBL" id="CAEKDK010000002">
    <property type="protein sequence ID" value="CAB4268959.1"/>
    <property type="molecule type" value="Genomic_DNA"/>
</dbReference>
<name>A0A6J5TYS9_PRUAR</name>
<protein>
    <submittedName>
        <fullName evidence="1">Uncharacterized protein</fullName>
    </submittedName>
</protein>
<accession>A0A6J5TYS9</accession>
<dbReference type="AlphaFoldDB" id="A0A6J5TYS9"/>
<proteinExistence type="predicted"/>
<dbReference type="Proteomes" id="UP000507222">
    <property type="component" value="Unassembled WGS sequence"/>
</dbReference>
<gene>
    <name evidence="1" type="ORF">CURHAP_LOCUS13757</name>
</gene>
<evidence type="ECO:0000313" key="2">
    <source>
        <dbReference type="Proteomes" id="UP000507222"/>
    </source>
</evidence>